<evidence type="ECO:0000259" key="4">
    <source>
        <dbReference type="Pfam" id="PF08241"/>
    </source>
</evidence>
<dbReference type="Pfam" id="PF08241">
    <property type="entry name" value="Methyltransf_11"/>
    <property type="match status" value="1"/>
</dbReference>
<evidence type="ECO:0000256" key="3">
    <source>
        <dbReference type="ARBA" id="ARBA00022691"/>
    </source>
</evidence>
<keyword evidence="6" id="KW-1185">Reference proteome</keyword>
<gene>
    <name evidence="5" type="ORF">GCM10009416_17580</name>
</gene>
<dbReference type="SUPFAM" id="SSF53335">
    <property type="entry name" value="S-adenosyl-L-methionine-dependent methyltransferases"/>
    <property type="match status" value="1"/>
</dbReference>
<dbReference type="PANTHER" id="PTHR43464">
    <property type="entry name" value="METHYLTRANSFERASE"/>
    <property type="match status" value="1"/>
</dbReference>
<protein>
    <recommendedName>
        <fullName evidence="4">Methyltransferase type 11 domain-containing protein</fullName>
    </recommendedName>
</protein>
<proteinExistence type="predicted"/>
<dbReference type="InterPro" id="IPR013216">
    <property type="entry name" value="Methyltransf_11"/>
</dbReference>
<dbReference type="Gene3D" id="3.40.50.150">
    <property type="entry name" value="Vaccinia Virus protein VP39"/>
    <property type="match status" value="1"/>
</dbReference>
<dbReference type="Proteomes" id="UP001501588">
    <property type="component" value="Unassembled WGS sequence"/>
</dbReference>
<evidence type="ECO:0000313" key="6">
    <source>
        <dbReference type="Proteomes" id="UP001501588"/>
    </source>
</evidence>
<dbReference type="InterPro" id="IPR029063">
    <property type="entry name" value="SAM-dependent_MTases_sf"/>
</dbReference>
<reference evidence="5 6" key="1">
    <citation type="journal article" date="2019" name="Int. J. Syst. Evol. Microbiol.">
        <title>The Global Catalogue of Microorganisms (GCM) 10K type strain sequencing project: providing services to taxonomists for standard genome sequencing and annotation.</title>
        <authorList>
            <consortium name="The Broad Institute Genomics Platform"/>
            <consortium name="The Broad Institute Genome Sequencing Center for Infectious Disease"/>
            <person name="Wu L."/>
            <person name="Ma J."/>
        </authorList>
    </citation>
    <scope>NUCLEOTIDE SEQUENCE [LARGE SCALE GENOMIC DNA]</scope>
    <source>
        <strain evidence="5 6">JCM 9933</strain>
    </source>
</reference>
<dbReference type="PANTHER" id="PTHR43464:SF19">
    <property type="entry name" value="UBIQUINONE BIOSYNTHESIS O-METHYLTRANSFERASE, MITOCHONDRIAL"/>
    <property type="match status" value="1"/>
</dbReference>
<sequence>MATFTGKKRYLSEKQQEKGAFLAAAQEYVGNLGNSRAWLYRKPFDPSPHNREFFDDLYPVLGLIQAMRVRPGGRVLDVGCGPGWTVEILAGLGYDVDGLEPAADMIAIAEERLSGFLRNHKVEPAPVVRFHQASLEDLDLEDGTFDGILCRASLHHVVDEEAGLAQCHRLLKPGGVLGISEGAWIPGLRAAEALLDEEMREYGTLENPFTTEYLDHLLERHGFGNVERYHGVFGLVPARQGDVAVRTFAACPAEFNNTLTARKPLRLPDTSGTGARTAAEIRVKGATFDPVSRQLHVSASIRNTGQTVWLSRPGQPGHVTATLRRGLPGSQDFLETGKRFPMPKDVWPDEQVDLYMPFFLPDDADFSAPWFLDLVSEQVFWFSLRGTEAAEVSTAATA</sequence>
<evidence type="ECO:0000256" key="1">
    <source>
        <dbReference type="ARBA" id="ARBA00022603"/>
    </source>
</evidence>
<keyword evidence="1" id="KW-0489">Methyltransferase</keyword>
<comment type="caution">
    <text evidence="5">The sequence shown here is derived from an EMBL/GenBank/DDBJ whole genome shotgun (WGS) entry which is preliminary data.</text>
</comment>
<dbReference type="CDD" id="cd02440">
    <property type="entry name" value="AdoMet_MTases"/>
    <property type="match status" value="1"/>
</dbReference>
<evidence type="ECO:0000313" key="5">
    <source>
        <dbReference type="EMBL" id="GAA0579650.1"/>
    </source>
</evidence>
<keyword evidence="3" id="KW-0949">S-adenosyl-L-methionine</keyword>
<accession>A0ABN1F139</accession>
<feature type="domain" description="Methyltransferase type 11" evidence="4">
    <location>
        <begin position="76"/>
        <end position="177"/>
    </location>
</feature>
<name>A0ABN1F139_9PROT</name>
<keyword evidence="2" id="KW-0808">Transferase</keyword>
<evidence type="ECO:0000256" key="2">
    <source>
        <dbReference type="ARBA" id="ARBA00022679"/>
    </source>
</evidence>
<organism evidence="5 6">
    <name type="scientific">Craurococcus roseus</name>
    <dbReference type="NCBI Taxonomy" id="77585"/>
    <lineage>
        <taxon>Bacteria</taxon>
        <taxon>Pseudomonadati</taxon>
        <taxon>Pseudomonadota</taxon>
        <taxon>Alphaproteobacteria</taxon>
        <taxon>Acetobacterales</taxon>
        <taxon>Acetobacteraceae</taxon>
        <taxon>Craurococcus</taxon>
    </lineage>
</organism>
<dbReference type="RefSeq" id="WP_343894861.1">
    <property type="nucleotide sequence ID" value="NZ_BAAAFZ010000019.1"/>
</dbReference>
<dbReference type="EMBL" id="BAAAFZ010000019">
    <property type="protein sequence ID" value="GAA0579650.1"/>
    <property type="molecule type" value="Genomic_DNA"/>
</dbReference>